<dbReference type="InterPro" id="IPR006680">
    <property type="entry name" value="Amidohydro-rel"/>
</dbReference>
<proteinExistence type="predicted"/>
<reference evidence="3 4" key="1">
    <citation type="submission" date="2018-09" db="EMBL/GenBank/DDBJ databases">
        <authorList>
            <person name="Zhu H."/>
        </authorList>
    </citation>
    <scope>NUCLEOTIDE SEQUENCE [LARGE SCALE GENOMIC DNA]</scope>
    <source>
        <strain evidence="3 4">K2R01-6</strain>
    </source>
</reference>
<dbReference type="EMBL" id="QYUM01000003">
    <property type="protein sequence ID" value="RJF90621.1"/>
    <property type="molecule type" value="Genomic_DNA"/>
</dbReference>
<dbReference type="RefSeq" id="WP_119761966.1">
    <property type="nucleotide sequence ID" value="NZ_QYUM01000003.1"/>
</dbReference>
<comment type="caution">
    <text evidence="3">The sequence shown here is derived from an EMBL/GenBank/DDBJ whole genome shotgun (WGS) entry which is preliminary data.</text>
</comment>
<dbReference type="PANTHER" id="PTHR43135:SF3">
    <property type="entry name" value="ALPHA-D-RIBOSE 1-METHYLPHOSPHONATE 5-TRIPHOSPHATE DIPHOSPHATASE"/>
    <property type="match status" value="1"/>
</dbReference>
<dbReference type="InterPro" id="IPR032466">
    <property type="entry name" value="Metal_Hydrolase"/>
</dbReference>
<gene>
    <name evidence="3" type="ORF">D3876_10385</name>
</gene>
<dbReference type="PANTHER" id="PTHR43135">
    <property type="entry name" value="ALPHA-D-RIBOSE 1-METHYLPHOSPHONATE 5-TRIPHOSPHATE DIPHOSPHATASE"/>
    <property type="match status" value="1"/>
</dbReference>
<dbReference type="Gene3D" id="2.30.40.10">
    <property type="entry name" value="Urease, subunit C, domain 1"/>
    <property type="match status" value="1"/>
</dbReference>
<dbReference type="Gene3D" id="3.20.20.140">
    <property type="entry name" value="Metal-dependent hydrolases"/>
    <property type="match status" value="1"/>
</dbReference>
<accession>A0A418WKQ2</accession>
<evidence type="ECO:0000256" key="1">
    <source>
        <dbReference type="SAM" id="SignalP"/>
    </source>
</evidence>
<protein>
    <recommendedName>
        <fullName evidence="2">Amidohydrolase-related domain-containing protein</fullName>
    </recommendedName>
</protein>
<dbReference type="Pfam" id="PF01979">
    <property type="entry name" value="Amidohydro_1"/>
    <property type="match status" value="1"/>
</dbReference>
<dbReference type="SUPFAM" id="SSF51338">
    <property type="entry name" value="Composite domain of metallo-dependent hydrolases"/>
    <property type="match status" value="1"/>
</dbReference>
<feature type="chain" id="PRO_5019060182" description="Amidohydrolase-related domain-containing protein" evidence="1">
    <location>
        <begin position="24"/>
        <end position="428"/>
    </location>
</feature>
<dbReference type="GO" id="GO:0016810">
    <property type="term" value="F:hydrolase activity, acting on carbon-nitrogen (but not peptide) bonds"/>
    <property type="evidence" value="ECO:0007669"/>
    <property type="project" value="InterPro"/>
</dbReference>
<dbReference type="AlphaFoldDB" id="A0A418WKQ2"/>
<keyword evidence="4" id="KW-1185">Reference proteome</keyword>
<keyword evidence="1" id="KW-0732">Signal</keyword>
<organism evidence="3 4">
    <name type="scientific">Sphingomonas cavernae</name>
    <dbReference type="NCBI Taxonomy" id="2320861"/>
    <lineage>
        <taxon>Bacteria</taxon>
        <taxon>Pseudomonadati</taxon>
        <taxon>Pseudomonadota</taxon>
        <taxon>Alphaproteobacteria</taxon>
        <taxon>Sphingomonadales</taxon>
        <taxon>Sphingomonadaceae</taxon>
        <taxon>Sphingomonas</taxon>
    </lineage>
</organism>
<dbReference type="Proteomes" id="UP000286100">
    <property type="component" value="Unassembled WGS sequence"/>
</dbReference>
<evidence type="ECO:0000259" key="2">
    <source>
        <dbReference type="Pfam" id="PF01979"/>
    </source>
</evidence>
<evidence type="ECO:0000313" key="3">
    <source>
        <dbReference type="EMBL" id="RJF90621.1"/>
    </source>
</evidence>
<feature type="signal peptide" evidence="1">
    <location>
        <begin position="1"/>
        <end position="23"/>
    </location>
</feature>
<dbReference type="OrthoDB" id="8098664at2"/>
<dbReference type="InterPro" id="IPR011059">
    <property type="entry name" value="Metal-dep_hydrolase_composite"/>
</dbReference>
<name>A0A418WKQ2_9SPHN</name>
<sequence>MKIWLRNMLALVCAFIGIATAQAEPATLIRGARVFDGTGAPAKLRDVLVRGDRIVAVARRISARDAEIVDASGMTLIPGLHDLHIHTPRAAFENAETLAATHRPYLASGVTSVNEYSVSGPMLAPIRAIETSALVEAPHMVLAIRLGVPHGHGTESEFTNSITTQVTTPAEARAAMERLLPYRPGVIKVFADGWRYARDADLPDMDLPTLKAIVDAAHADGIRVVTHTVTLAGAKIAARAGVDALVHGVGDALVDRELIRLMKKHRTSYVPTLAVYEPQQDRRLLPAEWSRLRPRDLERETQRRAEAVQPIRDYESKRWQIMQDNVRLLHAAGIRIGIGTDTGIGGVYPGLAAQREIRLLTTLGFTPREALAAATTTSARIMGARNHGRIARGQRADLVLVAGRPDEQIEDLYQVRRTWVSGRAVSFD</sequence>
<dbReference type="SUPFAM" id="SSF51556">
    <property type="entry name" value="Metallo-dependent hydrolases"/>
    <property type="match status" value="1"/>
</dbReference>
<dbReference type="InterPro" id="IPR051781">
    <property type="entry name" value="Metallo-dep_Hydrolase"/>
</dbReference>
<feature type="domain" description="Amidohydrolase-related" evidence="2">
    <location>
        <begin position="75"/>
        <end position="425"/>
    </location>
</feature>
<evidence type="ECO:0000313" key="4">
    <source>
        <dbReference type="Proteomes" id="UP000286100"/>
    </source>
</evidence>